<reference evidence="2" key="1">
    <citation type="submission" date="2023-07" db="EMBL/GenBank/DDBJ databases">
        <title>Dyadobacter sp. nov 'subterranea' isolated from contaminted grondwater.</title>
        <authorList>
            <person name="Szabo I."/>
            <person name="Al-Omari J."/>
            <person name="Szerdahelyi S.G."/>
            <person name="Rado J."/>
        </authorList>
    </citation>
    <scope>NUCLEOTIDE SEQUENCE [LARGE SCALE GENOMIC DNA]</scope>
    <source>
        <strain evidence="2">UP-52</strain>
    </source>
</reference>
<protein>
    <submittedName>
        <fullName evidence="1">Uncharacterized protein</fullName>
    </submittedName>
</protein>
<dbReference type="Proteomes" id="UP000634134">
    <property type="component" value="Unassembled WGS sequence"/>
</dbReference>
<dbReference type="RefSeq" id="WP_194120060.1">
    <property type="nucleotide sequence ID" value="NZ_JACYGY010000001.1"/>
</dbReference>
<gene>
    <name evidence="1" type="ORF">IEE83_07910</name>
</gene>
<name>A0ABR9W8J8_9BACT</name>
<sequence>MEKYIKCRHENGFFIFDTIEKYPEDIANDILEEFINQDLEAITYKIADDHWFQVTGRIREQYVKLILDDDGNDPVLVKMNTIKSILEYRIKELV</sequence>
<evidence type="ECO:0000313" key="1">
    <source>
        <dbReference type="EMBL" id="MBE9461805.1"/>
    </source>
</evidence>
<comment type="caution">
    <text evidence="1">The sequence shown here is derived from an EMBL/GenBank/DDBJ whole genome shotgun (WGS) entry which is preliminary data.</text>
</comment>
<organism evidence="1 2">
    <name type="scientific">Dyadobacter subterraneus</name>
    <dbReference type="NCBI Taxonomy" id="2773304"/>
    <lineage>
        <taxon>Bacteria</taxon>
        <taxon>Pseudomonadati</taxon>
        <taxon>Bacteroidota</taxon>
        <taxon>Cytophagia</taxon>
        <taxon>Cytophagales</taxon>
        <taxon>Spirosomataceae</taxon>
        <taxon>Dyadobacter</taxon>
    </lineage>
</organism>
<dbReference type="EMBL" id="JACYGY010000001">
    <property type="protein sequence ID" value="MBE9461805.1"/>
    <property type="molecule type" value="Genomic_DNA"/>
</dbReference>
<evidence type="ECO:0000313" key="2">
    <source>
        <dbReference type="Proteomes" id="UP000634134"/>
    </source>
</evidence>
<keyword evidence="2" id="KW-1185">Reference proteome</keyword>
<accession>A0ABR9W8J8</accession>
<proteinExistence type="predicted"/>